<keyword evidence="2" id="KW-1185">Reference proteome</keyword>
<protein>
    <submittedName>
        <fullName evidence="1">Uncharacterized protein</fullName>
    </submittedName>
</protein>
<dbReference type="AlphaFoldDB" id="A0A1R3RBQ1"/>
<evidence type="ECO:0000313" key="1">
    <source>
        <dbReference type="EMBL" id="OOF91892.1"/>
    </source>
</evidence>
<gene>
    <name evidence="1" type="ORF">ASPCADRAFT_210805</name>
</gene>
<dbReference type="VEuPathDB" id="FungiDB:ASPCADRAFT_210805"/>
<evidence type="ECO:0000313" key="2">
    <source>
        <dbReference type="Proteomes" id="UP000188318"/>
    </source>
</evidence>
<name>A0A1R3RBQ1_ASPC5</name>
<dbReference type="Proteomes" id="UP000188318">
    <property type="component" value="Unassembled WGS sequence"/>
</dbReference>
<sequence length="66" mass="7224">MTLMTDTLVIYGQAGYTRRTRELEPVERHRAVSIFGGSSSSSIHIALAASWVGFLTCSTVRSDHVP</sequence>
<organism evidence="1 2">
    <name type="scientific">Aspergillus carbonarius (strain ITEM 5010)</name>
    <dbReference type="NCBI Taxonomy" id="602072"/>
    <lineage>
        <taxon>Eukaryota</taxon>
        <taxon>Fungi</taxon>
        <taxon>Dikarya</taxon>
        <taxon>Ascomycota</taxon>
        <taxon>Pezizomycotina</taxon>
        <taxon>Eurotiomycetes</taxon>
        <taxon>Eurotiomycetidae</taxon>
        <taxon>Eurotiales</taxon>
        <taxon>Aspergillaceae</taxon>
        <taxon>Aspergillus</taxon>
        <taxon>Aspergillus subgen. Circumdati</taxon>
    </lineage>
</organism>
<accession>A0A1R3RBQ1</accession>
<reference evidence="2" key="1">
    <citation type="journal article" date="2017" name="Genome Biol.">
        <title>Comparative genomics reveals high biological diversity and specific adaptations in the industrially and medically important fungal genus Aspergillus.</title>
        <authorList>
            <person name="de Vries R.P."/>
            <person name="Riley R."/>
            <person name="Wiebenga A."/>
            <person name="Aguilar-Osorio G."/>
            <person name="Amillis S."/>
            <person name="Uchima C.A."/>
            <person name="Anderluh G."/>
            <person name="Asadollahi M."/>
            <person name="Askin M."/>
            <person name="Barry K."/>
            <person name="Battaglia E."/>
            <person name="Bayram O."/>
            <person name="Benocci T."/>
            <person name="Braus-Stromeyer S.A."/>
            <person name="Caldana C."/>
            <person name="Canovas D."/>
            <person name="Cerqueira G.C."/>
            <person name="Chen F."/>
            <person name="Chen W."/>
            <person name="Choi C."/>
            <person name="Clum A."/>
            <person name="Dos Santos R.A."/>
            <person name="Damasio A.R."/>
            <person name="Diallinas G."/>
            <person name="Emri T."/>
            <person name="Fekete E."/>
            <person name="Flipphi M."/>
            <person name="Freyberg S."/>
            <person name="Gallo A."/>
            <person name="Gournas C."/>
            <person name="Habgood R."/>
            <person name="Hainaut M."/>
            <person name="Harispe M.L."/>
            <person name="Henrissat B."/>
            <person name="Hilden K.S."/>
            <person name="Hope R."/>
            <person name="Hossain A."/>
            <person name="Karabika E."/>
            <person name="Karaffa L."/>
            <person name="Karanyi Z."/>
            <person name="Krasevec N."/>
            <person name="Kuo A."/>
            <person name="Kusch H."/>
            <person name="LaButti K."/>
            <person name="Lagendijk E.L."/>
            <person name="Lapidus A."/>
            <person name="Levasseur A."/>
            <person name="Lindquist E."/>
            <person name="Lipzen A."/>
            <person name="Logrieco A.F."/>
            <person name="MacCabe A."/>
            <person name="Maekelae M.R."/>
            <person name="Malavazi I."/>
            <person name="Melin P."/>
            <person name="Meyer V."/>
            <person name="Mielnichuk N."/>
            <person name="Miskei M."/>
            <person name="Molnar A.P."/>
            <person name="Mule G."/>
            <person name="Ngan C.Y."/>
            <person name="Orejas M."/>
            <person name="Orosz E."/>
            <person name="Ouedraogo J.P."/>
            <person name="Overkamp K.M."/>
            <person name="Park H.-S."/>
            <person name="Perrone G."/>
            <person name="Piumi F."/>
            <person name="Punt P.J."/>
            <person name="Ram A.F."/>
            <person name="Ramon A."/>
            <person name="Rauscher S."/>
            <person name="Record E."/>
            <person name="Riano-Pachon D.M."/>
            <person name="Robert V."/>
            <person name="Roehrig J."/>
            <person name="Ruller R."/>
            <person name="Salamov A."/>
            <person name="Salih N.S."/>
            <person name="Samson R.A."/>
            <person name="Sandor E."/>
            <person name="Sanguinetti M."/>
            <person name="Schuetze T."/>
            <person name="Sepcic K."/>
            <person name="Shelest E."/>
            <person name="Sherlock G."/>
            <person name="Sophianopoulou V."/>
            <person name="Squina F.M."/>
            <person name="Sun H."/>
            <person name="Susca A."/>
            <person name="Todd R.B."/>
            <person name="Tsang A."/>
            <person name="Unkles S.E."/>
            <person name="van de Wiele N."/>
            <person name="van Rossen-Uffink D."/>
            <person name="Oliveira J.V."/>
            <person name="Vesth T.C."/>
            <person name="Visser J."/>
            <person name="Yu J.-H."/>
            <person name="Zhou M."/>
            <person name="Andersen M.R."/>
            <person name="Archer D.B."/>
            <person name="Baker S.E."/>
            <person name="Benoit I."/>
            <person name="Brakhage A.A."/>
            <person name="Braus G.H."/>
            <person name="Fischer R."/>
            <person name="Frisvad J.C."/>
            <person name="Goldman G.H."/>
            <person name="Houbraken J."/>
            <person name="Oakley B."/>
            <person name="Pocsi I."/>
            <person name="Scazzocchio C."/>
            <person name="Seiboth B."/>
            <person name="vanKuyk P.A."/>
            <person name="Wortman J."/>
            <person name="Dyer P.S."/>
            <person name="Grigoriev I.V."/>
        </authorList>
    </citation>
    <scope>NUCLEOTIDE SEQUENCE [LARGE SCALE GENOMIC DNA]</scope>
    <source>
        <strain evidence="2">ITEM 5010</strain>
    </source>
</reference>
<dbReference type="EMBL" id="KV907509">
    <property type="protein sequence ID" value="OOF91892.1"/>
    <property type="molecule type" value="Genomic_DNA"/>
</dbReference>
<proteinExistence type="predicted"/>